<reference evidence="2" key="1">
    <citation type="submission" date="2018-05" db="EMBL/GenBank/DDBJ databases">
        <authorList>
            <person name="Lanie J.A."/>
            <person name="Ng W.-L."/>
            <person name="Kazmierczak K.M."/>
            <person name="Andrzejewski T.M."/>
            <person name="Davidsen T.M."/>
            <person name="Wayne K.J."/>
            <person name="Tettelin H."/>
            <person name="Glass J.I."/>
            <person name="Rusch D."/>
            <person name="Podicherti R."/>
            <person name="Tsui H.-C.T."/>
            <person name="Winkler M.E."/>
        </authorList>
    </citation>
    <scope>NUCLEOTIDE SEQUENCE</scope>
</reference>
<feature type="compositionally biased region" description="Polar residues" evidence="1">
    <location>
        <begin position="24"/>
        <end position="33"/>
    </location>
</feature>
<feature type="compositionally biased region" description="Basic and acidic residues" evidence="1">
    <location>
        <begin position="63"/>
        <end position="72"/>
    </location>
</feature>
<feature type="region of interest" description="Disordered" evidence="1">
    <location>
        <begin position="24"/>
        <end position="72"/>
    </location>
</feature>
<name>A0A381PD91_9ZZZZ</name>
<proteinExistence type="predicted"/>
<dbReference type="EMBL" id="UINC01000947">
    <property type="protein sequence ID" value="SUZ64952.1"/>
    <property type="molecule type" value="Genomic_DNA"/>
</dbReference>
<dbReference type="AlphaFoldDB" id="A0A381PD91"/>
<sequence>MLLISVAANVSILAFGKYLDGHTGSTIDSLNQRNHFHHPVPHTNQPAPDYQGSKQAQQVNHHNKSDHTRTGD</sequence>
<feature type="compositionally biased region" description="Polar residues" evidence="1">
    <location>
        <begin position="42"/>
        <end position="60"/>
    </location>
</feature>
<gene>
    <name evidence="2" type="ORF">METZ01_LOCUS17806</name>
</gene>
<protein>
    <submittedName>
        <fullName evidence="2">Uncharacterized protein</fullName>
    </submittedName>
</protein>
<evidence type="ECO:0000313" key="2">
    <source>
        <dbReference type="EMBL" id="SUZ64952.1"/>
    </source>
</evidence>
<accession>A0A381PD91</accession>
<organism evidence="2">
    <name type="scientific">marine metagenome</name>
    <dbReference type="NCBI Taxonomy" id="408172"/>
    <lineage>
        <taxon>unclassified sequences</taxon>
        <taxon>metagenomes</taxon>
        <taxon>ecological metagenomes</taxon>
    </lineage>
</organism>
<evidence type="ECO:0000256" key="1">
    <source>
        <dbReference type="SAM" id="MobiDB-lite"/>
    </source>
</evidence>